<feature type="region of interest" description="Disordered" evidence="1">
    <location>
        <begin position="1"/>
        <end position="30"/>
    </location>
</feature>
<evidence type="ECO:0000256" key="1">
    <source>
        <dbReference type="SAM" id="MobiDB-lite"/>
    </source>
</evidence>
<feature type="compositionally biased region" description="Polar residues" evidence="1">
    <location>
        <begin position="14"/>
        <end position="28"/>
    </location>
</feature>
<dbReference type="GO" id="GO:0005737">
    <property type="term" value="C:cytoplasm"/>
    <property type="evidence" value="ECO:0007669"/>
    <property type="project" value="TreeGrafter"/>
</dbReference>
<reference evidence="2" key="1">
    <citation type="submission" date="2023-03" db="EMBL/GenBank/DDBJ databases">
        <title>Mating type loci evolution in Malassezia.</title>
        <authorList>
            <person name="Coelho M.A."/>
        </authorList>
    </citation>
    <scope>NUCLEOTIDE SEQUENCE</scope>
    <source>
        <strain evidence="2">CBS 7876</strain>
    </source>
</reference>
<keyword evidence="3" id="KW-1185">Reference proteome</keyword>
<accession>A0AAF0E507</accession>
<organism evidence="2 3">
    <name type="scientific">Malassezia obtusa</name>
    <dbReference type="NCBI Taxonomy" id="76774"/>
    <lineage>
        <taxon>Eukaryota</taxon>
        <taxon>Fungi</taxon>
        <taxon>Dikarya</taxon>
        <taxon>Basidiomycota</taxon>
        <taxon>Ustilaginomycotina</taxon>
        <taxon>Malasseziomycetes</taxon>
        <taxon>Malasseziales</taxon>
        <taxon>Malasseziaceae</taxon>
        <taxon>Malassezia</taxon>
    </lineage>
</organism>
<dbReference type="AlphaFoldDB" id="A0AAF0E507"/>
<proteinExistence type="predicted"/>
<dbReference type="Pfam" id="PF08520">
    <property type="entry name" value="Mitofissin"/>
    <property type="match status" value="1"/>
</dbReference>
<protein>
    <submittedName>
        <fullName evidence="2">Uncharacterized protein</fullName>
    </submittedName>
</protein>
<dbReference type="EMBL" id="CP119938">
    <property type="protein sequence ID" value="WFD03657.1"/>
    <property type="molecule type" value="Genomic_DNA"/>
</dbReference>
<dbReference type="PANTHER" id="PTHR28075:SF1">
    <property type="entry name" value="DUF1748-DOMAIN-CONTAINING PROTEIN"/>
    <property type="match status" value="1"/>
</dbReference>
<gene>
    <name evidence="2" type="ORF">MOBT1_002350</name>
</gene>
<sequence>MFSKTDEAKLCSPSEEQVPQHSLPTSPANVDLMTANPEVWSSLNLGSPTTPAGAAPSFVPDAFSLGTMSMQGVENGPMTTSPMSPMFGLQDVQKGPANAQSLPMPSNNGECGSLFLDSWNKVQGFSSLKRKDPPAALNLGGSVNQPVNDQDSFNSPLINISPSLCSSISTSPTTPSVTDTLSLQGMMPSPMLQRMPNQINEGINFCAPMPTMPAEKNMNAMNWNLYCDNQVPMHAAQNTHDQNHATMFGRVVHLIVDAMLISVVLSGIKRNTGLTLSLSRIPNRDVRKFFSAYLEAGEWLMDFTVVILGRSSTFERIR</sequence>
<evidence type="ECO:0000313" key="3">
    <source>
        <dbReference type="Proteomes" id="UP001214603"/>
    </source>
</evidence>
<dbReference type="Proteomes" id="UP001214603">
    <property type="component" value="Chromosome 5"/>
</dbReference>
<name>A0AAF0E507_9BASI</name>
<dbReference type="PANTHER" id="PTHR28075">
    <property type="entry name" value="CHROMOSOME 16, WHOLE GENOME SHOTGUN SEQUENCE"/>
    <property type="match status" value="1"/>
</dbReference>
<dbReference type="InterPro" id="IPR013726">
    <property type="entry name" value="Mitofissin"/>
</dbReference>
<evidence type="ECO:0000313" key="2">
    <source>
        <dbReference type="EMBL" id="WFD03657.1"/>
    </source>
</evidence>